<protein>
    <submittedName>
        <fullName evidence="2">Uncharacterized protein</fullName>
    </submittedName>
</protein>
<keyword evidence="3" id="KW-1185">Reference proteome</keyword>
<accession>A0A4Q7PMK4</accession>
<evidence type="ECO:0000256" key="1">
    <source>
        <dbReference type="SAM" id="Phobius"/>
    </source>
</evidence>
<dbReference type="EMBL" id="SGXF01000001">
    <property type="protein sequence ID" value="RZT01973.1"/>
    <property type="molecule type" value="Genomic_DNA"/>
</dbReference>
<gene>
    <name evidence="2" type="ORF">EV209_0073</name>
</gene>
<name>A0A4Q7PMK4_9FIRM</name>
<organism evidence="2 3">
    <name type="scientific">Cuneatibacter caecimuris</name>
    <dbReference type="NCBI Taxonomy" id="1796618"/>
    <lineage>
        <taxon>Bacteria</taxon>
        <taxon>Bacillati</taxon>
        <taxon>Bacillota</taxon>
        <taxon>Clostridia</taxon>
        <taxon>Lachnospirales</taxon>
        <taxon>Lachnospiraceae</taxon>
        <taxon>Cuneatibacter</taxon>
    </lineage>
</organism>
<sequence>MKKDKIRKTALKILMFLLLFLAICKLLVFYRFQWYGADQVIRGEIYLPAGEKGVTREMTEAEMGSVISVLKEISAAPCLPDFGLNGVPGNLYLYGKHSTWNFVIAGDKIYLNFIPYKIPEKYREQLSSISPYKIFPYEDWESYAGE</sequence>
<reference evidence="2 3" key="1">
    <citation type="submission" date="2019-02" db="EMBL/GenBank/DDBJ databases">
        <title>Genomic Encyclopedia of Type Strains, Phase IV (KMG-IV): sequencing the most valuable type-strain genomes for metagenomic binning, comparative biology and taxonomic classification.</title>
        <authorList>
            <person name="Goeker M."/>
        </authorList>
    </citation>
    <scope>NUCLEOTIDE SEQUENCE [LARGE SCALE GENOMIC DNA]</scope>
    <source>
        <strain evidence="2 3">DSM 29486</strain>
    </source>
</reference>
<proteinExistence type="predicted"/>
<keyword evidence="1" id="KW-0472">Membrane</keyword>
<comment type="caution">
    <text evidence="2">The sequence shown here is derived from an EMBL/GenBank/DDBJ whole genome shotgun (WGS) entry which is preliminary data.</text>
</comment>
<evidence type="ECO:0000313" key="3">
    <source>
        <dbReference type="Proteomes" id="UP000292927"/>
    </source>
</evidence>
<feature type="transmembrane region" description="Helical" evidence="1">
    <location>
        <begin position="12"/>
        <end position="32"/>
    </location>
</feature>
<keyword evidence="1" id="KW-0812">Transmembrane</keyword>
<evidence type="ECO:0000313" key="2">
    <source>
        <dbReference type="EMBL" id="RZT01973.1"/>
    </source>
</evidence>
<keyword evidence="1" id="KW-1133">Transmembrane helix</keyword>
<dbReference type="RefSeq" id="WP_130431947.1">
    <property type="nucleotide sequence ID" value="NZ_SGXF01000001.1"/>
</dbReference>
<dbReference type="Proteomes" id="UP000292927">
    <property type="component" value="Unassembled WGS sequence"/>
</dbReference>
<dbReference type="AlphaFoldDB" id="A0A4Q7PMK4"/>